<organism evidence="3 4">
    <name type="scientific">Flavobacterium hydrophilum</name>
    <dbReference type="NCBI Taxonomy" id="2211445"/>
    <lineage>
        <taxon>Bacteria</taxon>
        <taxon>Pseudomonadati</taxon>
        <taxon>Bacteroidota</taxon>
        <taxon>Flavobacteriia</taxon>
        <taxon>Flavobacteriales</taxon>
        <taxon>Flavobacteriaceae</taxon>
        <taxon>Flavobacterium</taxon>
    </lineage>
</organism>
<evidence type="ECO:0000256" key="2">
    <source>
        <dbReference type="SAM" id="Phobius"/>
    </source>
</evidence>
<keyword evidence="2" id="KW-0472">Membrane</keyword>
<dbReference type="EMBL" id="QJHL01000001">
    <property type="protein sequence ID" value="PXY47007.1"/>
    <property type="molecule type" value="Genomic_DNA"/>
</dbReference>
<feature type="transmembrane region" description="Helical" evidence="2">
    <location>
        <begin position="75"/>
        <end position="96"/>
    </location>
</feature>
<dbReference type="PROSITE" id="PS50005">
    <property type="entry name" value="TPR"/>
    <property type="match status" value="1"/>
</dbReference>
<sequence>MMKNYSFYKKTEEVYISSEFAFPIAVIVMASLISYGLLYFFGIVVAVLFNIIISFIGNFYFYYYGKSSTNITLDFLIRVALTSGFFLFVDYGVYALVNYQKTGVFNKLYFYIWLAVTLGVPVLYYIFQYSRFYFKETTNAVTYLKVSLTVHHDRELLTVIDSIQFVNSSNRTMSDIKLEKPLCFYSDKELEKMESDNSRNHYLEEDIFYSRINMPFEADMLFMSWYSIIEDKYYDIEVPFPFEKLVIEQEKYPTDVSAVLRGKKSKPLNLHIHTNGGIRLFNDDMVLIDLPESIPTAISEEERNKKIEFHRYSHEYYSDPKAFSNLIDKIKSSGGIEERFLIKNKLIPWGMSISGLKGNNYLEVFDVSFSEYKSEFSALEIPIMSALPKKLEIIYRGDYLYRWLILRIDTQKLYRNIQKLTDENQETQVLFDLAFENSSSVDLKFTITGNGKLVDFTDWKIEIDKERKQSMEDHLLDINEDEQKRSLYKEAWDLVATKQYDLAQEKCDTIKAIDSRFGFAYFLEVRLLWYKEGFEACYAKKDYFITKTQHEPAALAHMYNNYGCLYDLQSCYDESLSCFEKAILSNPKDGMYVCNLAEIYCKLNQPKKALEAAEKSKKLGHVSQTLNAILESKGLRYL</sequence>
<dbReference type="InterPro" id="IPR019734">
    <property type="entry name" value="TPR_rpt"/>
</dbReference>
<protein>
    <submittedName>
        <fullName evidence="3">Uncharacterized protein</fullName>
    </submittedName>
</protein>
<dbReference type="InterPro" id="IPR011990">
    <property type="entry name" value="TPR-like_helical_dom_sf"/>
</dbReference>
<dbReference type="SMART" id="SM00028">
    <property type="entry name" value="TPR"/>
    <property type="match status" value="2"/>
</dbReference>
<proteinExistence type="predicted"/>
<reference evidence="3 4" key="1">
    <citation type="submission" date="2018-05" db="EMBL/GenBank/DDBJ databases">
        <title>Flavobacterium sp. strain IMCC34758, incomplete genome.</title>
        <authorList>
            <person name="Joung Y."/>
        </authorList>
    </citation>
    <scope>NUCLEOTIDE SEQUENCE [LARGE SCALE GENOMIC DNA]</scope>
    <source>
        <strain evidence="3 4">IMCC34758</strain>
    </source>
</reference>
<feature type="transmembrane region" description="Helical" evidence="2">
    <location>
        <begin position="108"/>
        <end position="127"/>
    </location>
</feature>
<keyword evidence="4" id="KW-1185">Reference proteome</keyword>
<keyword evidence="2" id="KW-0812">Transmembrane</keyword>
<evidence type="ECO:0000313" key="3">
    <source>
        <dbReference type="EMBL" id="PXY47007.1"/>
    </source>
</evidence>
<feature type="repeat" description="TPR" evidence="1">
    <location>
        <begin position="556"/>
        <end position="589"/>
    </location>
</feature>
<evidence type="ECO:0000313" key="4">
    <source>
        <dbReference type="Proteomes" id="UP000247681"/>
    </source>
</evidence>
<feature type="transmembrane region" description="Helical" evidence="2">
    <location>
        <begin position="20"/>
        <end position="37"/>
    </location>
</feature>
<dbReference type="SUPFAM" id="SSF48452">
    <property type="entry name" value="TPR-like"/>
    <property type="match status" value="1"/>
</dbReference>
<accession>A0A2V4C7N8</accession>
<keyword evidence="2" id="KW-1133">Transmembrane helix</keyword>
<dbReference type="Proteomes" id="UP000247681">
    <property type="component" value="Unassembled WGS sequence"/>
</dbReference>
<dbReference type="AlphaFoldDB" id="A0A2V4C7N8"/>
<name>A0A2V4C7N8_9FLAO</name>
<feature type="transmembrane region" description="Helical" evidence="2">
    <location>
        <begin position="43"/>
        <end position="63"/>
    </location>
</feature>
<evidence type="ECO:0000256" key="1">
    <source>
        <dbReference type="PROSITE-ProRule" id="PRU00339"/>
    </source>
</evidence>
<dbReference type="Gene3D" id="1.25.40.10">
    <property type="entry name" value="Tetratricopeptide repeat domain"/>
    <property type="match status" value="1"/>
</dbReference>
<keyword evidence="1" id="KW-0802">TPR repeat</keyword>
<comment type="caution">
    <text evidence="3">The sequence shown here is derived from an EMBL/GenBank/DDBJ whole genome shotgun (WGS) entry which is preliminary data.</text>
</comment>
<gene>
    <name evidence="3" type="ORF">DMB68_07630</name>
</gene>
<dbReference type="OrthoDB" id="1152765at2"/>